<dbReference type="Proteomes" id="UP000774617">
    <property type="component" value="Unassembled WGS sequence"/>
</dbReference>
<evidence type="ECO:0000313" key="2">
    <source>
        <dbReference type="EMBL" id="KAH7064836.1"/>
    </source>
</evidence>
<sequence>FFFFFFFVALASIRLKYSLARWGCSADSLLGITTTPASTGGGGIHSNKQEGYQAKGLKGYLYAAEEHGGH</sequence>
<evidence type="ECO:0000313" key="3">
    <source>
        <dbReference type="Proteomes" id="UP000774617"/>
    </source>
</evidence>
<protein>
    <recommendedName>
        <fullName evidence="4">Secreted protein</fullName>
    </recommendedName>
</protein>
<reference evidence="2 3" key="1">
    <citation type="journal article" date="2021" name="Nat. Commun.">
        <title>Genetic determinants of endophytism in the Arabidopsis root mycobiome.</title>
        <authorList>
            <person name="Mesny F."/>
            <person name="Miyauchi S."/>
            <person name="Thiergart T."/>
            <person name="Pickel B."/>
            <person name="Atanasova L."/>
            <person name="Karlsson M."/>
            <person name="Huettel B."/>
            <person name="Barry K.W."/>
            <person name="Haridas S."/>
            <person name="Chen C."/>
            <person name="Bauer D."/>
            <person name="Andreopoulos W."/>
            <person name="Pangilinan J."/>
            <person name="LaButti K."/>
            <person name="Riley R."/>
            <person name="Lipzen A."/>
            <person name="Clum A."/>
            <person name="Drula E."/>
            <person name="Henrissat B."/>
            <person name="Kohler A."/>
            <person name="Grigoriev I.V."/>
            <person name="Martin F.M."/>
            <person name="Hacquard S."/>
        </authorList>
    </citation>
    <scope>NUCLEOTIDE SEQUENCE [LARGE SCALE GENOMIC DNA]</scope>
    <source>
        <strain evidence="2 3">MPI-SDFR-AT-0080</strain>
    </source>
</reference>
<dbReference type="EMBL" id="JAGTJR010000001">
    <property type="protein sequence ID" value="KAH7064836.1"/>
    <property type="molecule type" value="Genomic_DNA"/>
</dbReference>
<evidence type="ECO:0000256" key="1">
    <source>
        <dbReference type="SAM" id="SignalP"/>
    </source>
</evidence>
<feature type="signal peptide" evidence="1">
    <location>
        <begin position="1"/>
        <end position="20"/>
    </location>
</feature>
<comment type="caution">
    <text evidence="2">The sequence shown here is derived from an EMBL/GenBank/DDBJ whole genome shotgun (WGS) entry which is preliminary data.</text>
</comment>
<name>A0ABQ8GU93_9PEZI</name>
<accession>A0ABQ8GU93</accession>
<evidence type="ECO:0008006" key="4">
    <source>
        <dbReference type="Google" id="ProtNLM"/>
    </source>
</evidence>
<feature type="chain" id="PRO_5045828649" description="Secreted protein" evidence="1">
    <location>
        <begin position="21"/>
        <end position="70"/>
    </location>
</feature>
<organism evidence="2 3">
    <name type="scientific">Macrophomina phaseolina</name>
    <dbReference type="NCBI Taxonomy" id="35725"/>
    <lineage>
        <taxon>Eukaryota</taxon>
        <taxon>Fungi</taxon>
        <taxon>Dikarya</taxon>
        <taxon>Ascomycota</taxon>
        <taxon>Pezizomycotina</taxon>
        <taxon>Dothideomycetes</taxon>
        <taxon>Dothideomycetes incertae sedis</taxon>
        <taxon>Botryosphaeriales</taxon>
        <taxon>Botryosphaeriaceae</taxon>
        <taxon>Macrophomina</taxon>
    </lineage>
</organism>
<keyword evidence="3" id="KW-1185">Reference proteome</keyword>
<proteinExistence type="predicted"/>
<keyword evidence="1" id="KW-0732">Signal</keyword>
<gene>
    <name evidence="2" type="ORF">B0J12DRAFT_638122</name>
</gene>
<feature type="non-terminal residue" evidence="2">
    <location>
        <position position="1"/>
    </location>
</feature>